<evidence type="ECO:0000313" key="2">
    <source>
        <dbReference type="Proteomes" id="UP001177003"/>
    </source>
</evidence>
<dbReference type="EMBL" id="OX465080">
    <property type="protein sequence ID" value="CAI9280710.1"/>
    <property type="molecule type" value="Genomic_DNA"/>
</dbReference>
<evidence type="ECO:0000313" key="1">
    <source>
        <dbReference type="EMBL" id="CAI9280710.1"/>
    </source>
</evidence>
<sequence>MLITQQTKSNEAIAILGSTLKAERAKLQEVRTGITFDHEEFKASISSQNSKLQEDLAMEKPIIDNSKEEELDEKELKRRKAREAELDENQRIVPKDEAMEKAEREAQKYEPVILYLKLMIISYIQEMGNMDVEIATMLRRKPSAVPKEAPEGFEKLKLRKFCKES</sequence>
<protein>
    <submittedName>
        <fullName evidence="1">Uncharacterized protein</fullName>
    </submittedName>
</protein>
<accession>A0AA35YV32</accession>
<reference evidence="1" key="1">
    <citation type="submission" date="2023-04" db="EMBL/GenBank/DDBJ databases">
        <authorList>
            <person name="Vijverberg K."/>
            <person name="Xiong W."/>
            <person name="Schranz E."/>
        </authorList>
    </citation>
    <scope>NUCLEOTIDE SEQUENCE</scope>
</reference>
<dbReference type="AlphaFoldDB" id="A0AA35YV32"/>
<proteinExistence type="predicted"/>
<keyword evidence="2" id="KW-1185">Reference proteome</keyword>
<dbReference type="Proteomes" id="UP001177003">
    <property type="component" value="Chromosome 4"/>
</dbReference>
<name>A0AA35YV32_LACSI</name>
<gene>
    <name evidence="1" type="ORF">LSALG_LOCUS20445</name>
</gene>
<organism evidence="1 2">
    <name type="scientific">Lactuca saligna</name>
    <name type="common">Willowleaf lettuce</name>
    <dbReference type="NCBI Taxonomy" id="75948"/>
    <lineage>
        <taxon>Eukaryota</taxon>
        <taxon>Viridiplantae</taxon>
        <taxon>Streptophyta</taxon>
        <taxon>Embryophyta</taxon>
        <taxon>Tracheophyta</taxon>
        <taxon>Spermatophyta</taxon>
        <taxon>Magnoliopsida</taxon>
        <taxon>eudicotyledons</taxon>
        <taxon>Gunneridae</taxon>
        <taxon>Pentapetalae</taxon>
        <taxon>asterids</taxon>
        <taxon>campanulids</taxon>
        <taxon>Asterales</taxon>
        <taxon>Asteraceae</taxon>
        <taxon>Cichorioideae</taxon>
        <taxon>Cichorieae</taxon>
        <taxon>Lactucinae</taxon>
        <taxon>Lactuca</taxon>
    </lineage>
</organism>